<keyword evidence="6 7" id="KW-0472">Membrane</keyword>
<dbReference type="Pfam" id="PF02417">
    <property type="entry name" value="Chromate_transp"/>
    <property type="match status" value="2"/>
</dbReference>
<dbReference type="Proteomes" id="UP000238348">
    <property type="component" value="Chromosome"/>
</dbReference>
<organism evidence="8 9">
    <name type="scientific">Sorangium cellulosum</name>
    <name type="common">Polyangium cellulosum</name>
    <dbReference type="NCBI Taxonomy" id="56"/>
    <lineage>
        <taxon>Bacteria</taxon>
        <taxon>Pseudomonadati</taxon>
        <taxon>Myxococcota</taxon>
        <taxon>Polyangia</taxon>
        <taxon>Polyangiales</taxon>
        <taxon>Polyangiaceae</taxon>
        <taxon>Sorangium</taxon>
    </lineage>
</organism>
<evidence type="ECO:0000313" key="9">
    <source>
        <dbReference type="Proteomes" id="UP000238348"/>
    </source>
</evidence>
<reference evidence="8 9" key="1">
    <citation type="submission" date="2015-09" db="EMBL/GenBank/DDBJ databases">
        <title>Sorangium comparison.</title>
        <authorList>
            <person name="Zaburannyi N."/>
            <person name="Bunk B."/>
            <person name="Overmann J."/>
            <person name="Mueller R."/>
        </authorList>
    </citation>
    <scope>NUCLEOTIDE SEQUENCE [LARGE SCALE GENOMIC DNA]</scope>
    <source>
        <strain evidence="8 9">So ce26</strain>
    </source>
</reference>
<dbReference type="GO" id="GO:0005886">
    <property type="term" value="C:plasma membrane"/>
    <property type="evidence" value="ECO:0007669"/>
    <property type="project" value="UniProtKB-SubCell"/>
</dbReference>
<feature type="transmembrane region" description="Helical" evidence="7">
    <location>
        <begin position="159"/>
        <end position="184"/>
    </location>
</feature>
<dbReference type="GO" id="GO:0015109">
    <property type="term" value="F:chromate transmembrane transporter activity"/>
    <property type="evidence" value="ECO:0007669"/>
    <property type="project" value="InterPro"/>
</dbReference>
<sequence length="414" mass="41904">MGEGLTSGDARAPGPPRRAALWELARLFLRLGATAFGGPAAHVAMMEDEVVRRRGWMTREAFLDLYGATNLIPGPSSTELAIHIGHRRAGWAGLLVAGGCFIVPAALITLGFAWVYVRFGALPEMSALLYGVKPVIIAVVVQALWGLGRTGLRSRRSLALAALSAGALLLGAHELAILAAAGALAAAHRAASGDAAGAGSPPGAGAAAVLIAGGAAGAGASPLARAAAAVPLAGGAAAAPFGLLPLFLFFLKVGSVLFGSGYVLLAFLRADLVERYRWMTEAQLLDAVAVGQVTPGPVFTTATFIGYLLGGVPGAGVATAGIFLPAFFFVALSGPLIPRLRRSAVASAFLDGVNAASLALMAVVAWRLALAAVVDWLTAALAALAAVLLVRYRVSSLWLIVGGATVGIAAAHLF</sequence>
<proteinExistence type="inferred from homology"/>
<accession>A0A2L0FBW9</accession>
<keyword evidence="4 7" id="KW-0812">Transmembrane</keyword>
<keyword evidence="3" id="KW-1003">Cell membrane</keyword>
<protein>
    <submittedName>
        <fullName evidence="8">Chromate transporter</fullName>
    </submittedName>
</protein>
<dbReference type="InterPro" id="IPR003370">
    <property type="entry name" value="Chromate_transpt"/>
</dbReference>
<feature type="transmembrane region" description="Helical" evidence="7">
    <location>
        <begin position="91"/>
        <end position="115"/>
    </location>
</feature>
<feature type="transmembrane region" description="Helical" evidence="7">
    <location>
        <begin position="397"/>
        <end position="413"/>
    </location>
</feature>
<evidence type="ECO:0000256" key="5">
    <source>
        <dbReference type="ARBA" id="ARBA00022989"/>
    </source>
</evidence>
<evidence type="ECO:0000256" key="7">
    <source>
        <dbReference type="SAM" id="Phobius"/>
    </source>
</evidence>
<dbReference type="OrthoDB" id="9788907at2"/>
<evidence type="ECO:0000256" key="2">
    <source>
        <dbReference type="ARBA" id="ARBA00005262"/>
    </source>
</evidence>
<feature type="transmembrane region" description="Helical" evidence="7">
    <location>
        <begin position="344"/>
        <end position="364"/>
    </location>
</feature>
<dbReference type="NCBIfam" id="TIGR00937">
    <property type="entry name" value="2A51"/>
    <property type="match status" value="1"/>
</dbReference>
<dbReference type="InterPro" id="IPR014047">
    <property type="entry name" value="Chr_Tranpt_l_chain"/>
</dbReference>
<dbReference type="AlphaFoldDB" id="A0A2L0FBW9"/>
<dbReference type="PANTHER" id="PTHR33567:SF3">
    <property type="entry name" value="CHROMATE ION TRANSPORTER (EUROFUNG)"/>
    <property type="match status" value="1"/>
</dbReference>
<feature type="transmembrane region" description="Helical" evidence="7">
    <location>
        <begin position="315"/>
        <end position="337"/>
    </location>
</feature>
<dbReference type="PIRSF" id="PIRSF004810">
    <property type="entry name" value="ChrA"/>
    <property type="match status" value="1"/>
</dbReference>
<feature type="transmembrane region" description="Helical" evidence="7">
    <location>
        <begin position="127"/>
        <end position="147"/>
    </location>
</feature>
<comment type="subcellular location">
    <subcellularLocation>
        <location evidence="1">Cell membrane</location>
        <topology evidence="1">Multi-pass membrane protein</topology>
    </subcellularLocation>
</comment>
<evidence type="ECO:0000313" key="8">
    <source>
        <dbReference type="EMBL" id="AUX49098.1"/>
    </source>
</evidence>
<feature type="transmembrane region" description="Helical" evidence="7">
    <location>
        <begin position="370"/>
        <end position="390"/>
    </location>
</feature>
<name>A0A2L0FBW9_SORCE</name>
<evidence type="ECO:0000256" key="3">
    <source>
        <dbReference type="ARBA" id="ARBA00022475"/>
    </source>
</evidence>
<keyword evidence="5 7" id="KW-1133">Transmembrane helix</keyword>
<evidence type="ECO:0000256" key="4">
    <source>
        <dbReference type="ARBA" id="ARBA00022692"/>
    </source>
</evidence>
<feature type="transmembrane region" description="Helical" evidence="7">
    <location>
        <begin position="256"/>
        <end position="272"/>
    </location>
</feature>
<comment type="similarity">
    <text evidence="2">Belongs to the chromate ion transporter (CHR) (TC 2.A.51) family.</text>
</comment>
<evidence type="ECO:0000256" key="6">
    <source>
        <dbReference type="ARBA" id="ARBA00023136"/>
    </source>
</evidence>
<dbReference type="PANTHER" id="PTHR33567">
    <property type="entry name" value="CHROMATE ION TRANSPORTER (EUROFUNG)"/>
    <property type="match status" value="1"/>
</dbReference>
<feature type="transmembrane region" description="Helical" evidence="7">
    <location>
        <begin position="284"/>
        <end position="309"/>
    </location>
</feature>
<gene>
    <name evidence="8" type="ORF">SOCE26_106430</name>
</gene>
<dbReference type="RefSeq" id="WP_104986864.1">
    <property type="nucleotide sequence ID" value="NZ_CP012673.1"/>
</dbReference>
<dbReference type="EMBL" id="CP012673">
    <property type="protein sequence ID" value="AUX49098.1"/>
    <property type="molecule type" value="Genomic_DNA"/>
</dbReference>
<evidence type="ECO:0000256" key="1">
    <source>
        <dbReference type="ARBA" id="ARBA00004651"/>
    </source>
</evidence>